<dbReference type="PROSITE" id="PS50096">
    <property type="entry name" value="IQ"/>
    <property type="match status" value="1"/>
</dbReference>
<keyword evidence="2" id="KW-1185">Reference proteome</keyword>
<sequence length="177" mass="21251">MGREAFESERAYLEHLWRREVALYKRDDVTFKNFEREYMLDKLNKSKLRNAKRDMLLREQAAENRHQMALLKRIGPSVDIHELFNAQSRGVSKAVMRRAAISIQRFVRGMIIRKMLAKVKEKSRIHAGSFKSFIKYYYQLMKKIARWHGAKKPRIHLDLWQMDEFMDKRNTMSTSLL</sequence>
<dbReference type="AlphaFoldDB" id="A0A7M7NI79"/>
<accession>A0A7M7NI79</accession>
<dbReference type="KEGG" id="spu:115922308"/>
<dbReference type="PANTHER" id="PTHR35978">
    <property type="entry name" value="IQ DOMAIN-CONTAINING PROTEIN M"/>
    <property type="match status" value="1"/>
</dbReference>
<organism evidence="1 2">
    <name type="scientific">Strongylocentrotus purpuratus</name>
    <name type="common">Purple sea urchin</name>
    <dbReference type="NCBI Taxonomy" id="7668"/>
    <lineage>
        <taxon>Eukaryota</taxon>
        <taxon>Metazoa</taxon>
        <taxon>Echinodermata</taxon>
        <taxon>Eleutherozoa</taxon>
        <taxon>Echinozoa</taxon>
        <taxon>Echinoidea</taxon>
        <taxon>Euechinoidea</taxon>
        <taxon>Echinacea</taxon>
        <taxon>Camarodonta</taxon>
        <taxon>Echinidea</taxon>
        <taxon>Strongylocentrotidae</taxon>
        <taxon>Strongylocentrotus</taxon>
    </lineage>
</organism>
<dbReference type="PANTHER" id="PTHR35978:SF1">
    <property type="entry name" value="IQ DOMAIN-CONTAINING PROTEIN M"/>
    <property type="match status" value="1"/>
</dbReference>
<dbReference type="RefSeq" id="XP_030836833.1">
    <property type="nucleotide sequence ID" value="XM_030980973.1"/>
</dbReference>
<dbReference type="OrthoDB" id="10057614at2759"/>
<dbReference type="EnsemblMetazoa" id="XM_030980973">
    <property type="protein sequence ID" value="XP_030836833"/>
    <property type="gene ID" value="LOC115922308"/>
</dbReference>
<protein>
    <submittedName>
        <fullName evidence="1">Uncharacterized protein</fullName>
    </submittedName>
</protein>
<proteinExistence type="predicted"/>
<dbReference type="GeneID" id="115922308"/>
<dbReference type="InParanoid" id="A0A7M7NI79"/>
<name>A0A7M7NI79_STRPU</name>
<dbReference type="Proteomes" id="UP000007110">
    <property type="component" value="Unassembled WGS sequence"/>
</dbReference>
<evidence type="ECO:0000313" key="2">
    <source>
        <dbReference type="Proteomes" id="UP000007110"/>
    </source>
</evidence>
<reference evidence="1" key="2">
    <citation type="submission" date="2021-01" db="UniProtKB">
        <authorList>
            <consortium name="EnsemblMetazoa"/>
        </authorList>
    </citation>
    <scope>IDENTIFICATION</scope>
</reference>
<evidence type="ECO:0000313" key="1">
    <source>
        <dbReference type="EnsemblMetazoa" id="XP_030836833"/>
    </source>
</evidence>
<reference evidence="2" key="1">
    <citation type="submission" date="2015-02" db="EMBL/GenBank/DDBJ databases">
        <title>Genome sequencing for Strongylocentrotus purpuratus.</title>
        <authorList>
            <person name="Murali S."/>
            <person name="Liu Y."/>
            <person name="Vee V."/>
            <person name="English A."/>
            <person name="Wang M."/>
            <person name="Skinner E."/>
            <person name="Han Y."/>
            <person name="Muzny D.M."/>
            <person name="Worley K.C."/>
            <person name="Gibbs R.A."/>
        </authorList>
    </citation>
    <scope>NUCLEOTIDE SEQUENCE</scope>
</reference>